<sequence>MKDKEKNVLDQEIKRMVAKERNEKIEDQDKEEDKLSKLPVILGILMGLSIILGLVLSLLAVFNS</sequence>
<protein>
    <recommendedName>
        <fullName evidence="4">DUF4044 domain-containing protein</fullName>
    </recommendedName>
</protein>
<evidence type="ECO:0000313" key="3">
    <source>
        <dbReference type="Proteomes" id="UP000327148"/>
    </source>
</evidence>
<dbReference type="RefSeq" id="WP_070430490.1">
    <property type="nucleotide sequence ID" value="NZ_VYWO01000001.1"/>
</dbReference>
<keyword evidence="1" id="KW-1133">Transmembrane helix</keyword>
<dbReference type="Proteomes" id="UP000327148">
    <property type="component" value="Unassembled WGS sequence"/>
</dbReference>
<reference evidence="2 3" key="1">
    <citation type="submission" date="2019-09" db="EMBL/GenBank/DDBJ databases">
        <title>Draft genome sequence assemblies of isolates from the urinary tract.</title>
        <authorList>
            <person name="Mores C.R."/>
            <person name="Putonti C."/>
            <person name="Wolfe A.J."/>
        </authorList>
    </citation>
    <scope>NUCLEOTIDE SEQUENCE [LARGE SCALE GENOMIC DNA]</scope>
    <source>
        <strain evidence="2 3">UMB623</strain>
    </source>
</reference>
<dbReference type="AlphaFoldDB" id="A0A5N1GN08"/>
<organism evidence="2 3">
    <name type="scientific">Aerococcus sanguinicola</name>
    <dbReference type="NCBI Taxonomy" id="119206"/>
    <lineage>
        <taxon>Bacteria</taxon>
        <taxon>Bacillati</taxon>
        <taxon>Bacillota</taxon>
        <taxon>Bacilli</taxon>
        <taxon>Lactobacillales</taxon>
        <taxon>Aerococcaceae</taxon>
        <taxon>Aerococcus</taxon>
    </lineage>
</organism>
<name>A0A5N1GN08_9LACT</name>
<comment type="caution">
    <text evidence="2">The sequence shown here is derived from an EMBL/GenBank/DDBJ whole genome shotgun (WGS) entry which is preliminary data.</text>
</comment>
<evidence type="ECO:0000256" key="1">
    <source>
        <dbReference type="SAM" id="Phobius"/>
    </source>
</evidence>
<evidence type="ECO:0000313" key="2">
    <source>
        <dbReference type="EMBL" id="KAA9302357.1"/>
    </source>
</evidence>
<keyword evidence="1" id="KW-0472">Membrane</keyword>
<proteinExistence type="predicted"/>
<accession>A0A5N1GN08</accession>
<feature type="transmembrane region" description="Helical" evidence="1">
    <location>
        <begin position="40"/>
        <end position="62"/>
    </location>
</feature>
<dbReference type="EMBL" id="VYWO01000001">
    <property type="protein sequence ID" value="KAA9302357.1"/>
    <property type="molecule type" value="Genomic_DNA"/>
</dbReference>
<gene>
    <name evidence="2" type="ORF">F6I03_03830</name>
</gene>
<evidence type="ECO:0008006" key="4">
    <source>
        <dbReference type="Google" id="ProtNLM"/>
    </source>
</evidence>
<keyword evidence="1" id="KW-0812">Transmembrane</keyword>